<feature type="domain" description="AB hydrolase-1" evidence="1">
    <location>
        <begin position="27"/>
        <end position="190"/>
    </location>
</feature>
<evidence type="ECO:0000313" key="2">
    <source>
        <dbReference type="EMBL" id="GAN61304.1"/>
    </source>
</evidence>
<dbReference type="InterPro" id="IPR000073">
    <property type="entry name" value="AB_hydrolase_1"/>
</dbReference>
<dbReference type="Proteomes" id="UP000032671">
    <property type="component" value="Unassembled WGS sequence"/>
</dbReference>
<name>A0A0D6N5T0_9PROT</name>
<dbReference type="Proteomes" id="UP000321891">
    <property type="component" value="Unassembled WGS sequence"/>
</dbReference>
<evidence type="ECO:0000313" key="4">
    <source>
        <dbReference type="Proteomes" id="UP000032671"/>
    </source>
</evidence>
<comment type="caution">
    <text evidence="2">The sequence shown here is derived from an EMBL/GenBank/DDBJ whole genome shotgun (WGS) entry which is preliminary data.</text>
</comment>
<dbReference type="AlphaFoldDB" id="A0A0D6N5T0"/>
<dbReference type="STRING" id="1231339.Abci_018_174"/>
<protein>
    <submittedName>
        <fullName evidence="3">Alpha/beta hydrolase</fullName>
    </submittedName>
</protein>
<gene>
    <name evidence="2" type="ORF">Abci_018_174</name>
    <name evidence="3" type="ORF">ACI01nite_04040</name>
</gene>
<proteinExistence type="predicted"/>
<accession>A0A6N3SL57</accession>
<dbReference type="Gene3D" id="3.40.50.1820">
    <property type="entry name" value="alpha/beta hydrolase"/>
    <property type="match status" value="1"/>
</dbReference>
<dbReference type="Pfam" id="PF12697">
    <property type="entry name" value="Abhydrolase_6"/>
    <property type="match status" value="1"/>
</dbReference>
<evidence type="ECO:0000313" key="3">
    <source>
        <dbReference type="EMBL" id="GEL57802.1"/>
    </source>
</evidence>
<dbReference type="EMBL" id="BJVU01000001">
    <property type="protein sequence ID" value="GEL57802.1"/>
    <property type="molecule type" value="Genomic_DNA"/>
</dbReference>
<dbReference type="SUPFAM" id="SSF53474">
    <property type="entry name" value="alpha/beta-Hydrolases"/>
    <property type="match status" value="1"/>
</dbReference>
<keyword evidence="3" id="KW-0378">Hydrolase</keyword>
<evidence type="ECO:0000313" key="5">
    <source>
        <dbReference type="Proteomes" id="UP000321891"/>
    </source>
</evidence>
<dbReference type="GO" id="GO:0016787">
    <property type="term" value="F:hydrolase activity"/>
    <property type="evidence" value="ECO:0007669"/>
    <property type="project" value="UniProtKB-KW"/>
</dbReference>
<dbReference type="EMBL" id="BAMV01000018">
    <property type="protein sequence ID" value="GAN61304.1"/>
    <property type="molecule type" value="Genomic_DNA"/>
</dbReference>
<accession>A0A0D6N5T0</accession>
<sequence length="200" mass="21270">MGWQQAITVDGGYFSDPSSSGPTALSQVRQQSGTQPILGIGHSLGFMQLVLAGPWPEGSRFIAINGFSRFASDAEFKCGVPPRILARMQAGLLRDAGQVVNNFRARCGLAAQDQKFFNLTALQAGLSLLEQGDVRPLLSAGMTPGLVLAADDDPIVPSDMTRAAFEGIDAVAWHAGGHMLPLTQPEFCAQQIQNFVDKAV</sequence>
<organism evidence="2 4">
    <name type="scientific">Acetobacter cibinongensis</name>
    <dbReference type="NCBI Taxonomy" id="146475"/>
    <lineage>
        <taxon>Bacteria</taxon>
        <taxon>Pseudomonadati</taxon>
        <taxon>Pseudomonadota</taxon>
        <taxon>Alphaproteobacteria</taxon>
        <taxon>Acetobacterales</taxon>
        <taxon>Acetobacteraceae</taxon>
        <taxon>Acetobacter</taxon>
    </lineage>
</organism>
<dbReference type="InterPro" id="IPR029058">
    <property type="entry name" value="AB_hydrolase_fold"/>
</dbReference>
<reference evidence="2 4" key="1">
    <citation type="submission" date="2012-11" db="EMBL/GenBank/DDBJ databases">
        <title>Whole genome sequence of Acetobacter cibinongensis 4H-1.</title>
        <authorList>
            <person name="Azuma Y."/>
            <person name="Higashiura N."/>
            <person name="Hirakawa H."/>
            <person name="Matsushita K."/>
        </authorList>
    </citation>
    <scope>NUCLEOTIDE SEQUENCE [LARGE SCALE GENOMIC DNA]</scope>
    <source>
        <strain evidence="2 4">4H-1</strain>
    </source>
</reference>
<evidence type="ECO:0000259" key="1">
    <source>
        <dbReference type="Pfam" id="PF12697"/>
    </source>
</evidence>
<reference evidence="3 5" key="2">
    <citation type="submission" date="2019-07" db="EMBL/GenBank/DDBJ databases">
        <title>Whole genome shotgun sequence of Acetobacter cibinongensis NBRC 16605.</title>
        <authorList>
            <person name="Hosoyama A."/>
            <person name="Uohara A."/>
            <person name="Ohji S."/>
            <person name="Ichikawa N."/>
        </authorList>
    </citation>
    <scope>NUCLEOTIDE SEQUENCE [LARGE SCALE GENOMIC DNA]</scope>
    <source>
        <strain evidence="3 5">NBRC 16605</strain>
    </source>
</reference>
<keyword evidence="5" id="KW-1185">Reference proteome</keyword>